<sequence>MDIKYRLYPYPVLASFNDDYNSSKFHVNAECVLDGFDICINYSVELENDQIRELIAKGKACIVFHLESARTGYREARETDKLNGKIVIKDSVLNGDLSFCPFIIAKENIPGYFNNDFNEDYTEPFNFEKGYLIAIGNQMVWPITKNNIDLLNSSSPFKIGLNPDETISNMVVDFESQPKIRILLSAKDLSCYINMKNTPELKSILNSAVVVPALMYVLSELKQCEDMETAFGSLSWYLSIKESYLKNFKKDITVDLANENVFELAQKMLKTPINDAFEDLTTLGGHGDDEEDDDNEI</sequence>
<dbReference type="Proteomes" id="UP000182958">
    <property type="component" value="Unassembled WGS sequence"/>
</dbReference>
<accession>A0A1K1LZ00</accession>
<protein>
    <submittedName>
        <fullName evidence="1">Uncharacterized protein</fullName>
    </submittedName>
</protein>
<organism evidence="1 2">
    <name type="scientific">Selenomonas ruminantium</name>
    <dbReference type="NCBI Taxonomy" id="971"/>
    <lineage>
        <taxon>Bacteria</taxon>
        <taxon>Bacillati</taxon>
        <taxon>Bacillota</taxon>
        <taxon>Negativicutes</taxon>
        <taxon>Selenomonadales</taxon>
        <taxon>Selenomonadaceae</taxon>
        <taxon>Selenomonas</taxon>
    </lineage>
</organism>
<proteinExistence type="predicted"/>
<evidence type="ECO:0000313" key="1">
    <source>
        <dbReference type="EMBL" id="SFW14902.1"/>
    </source>
</evidence>
<dbReference type="EMBL" id="FPJA01000004">
    <property type="protein sequence ID" value="SFW14902.1"/>
    <property type="molecule type" value="Genomic_DNA"/>
</dbReference>
<gene>
    <name evidence="1" type="ORF">SAMN02910323_0374</name>
</gene>
<evidence type="ECO:0000313" key="2">
    <source>
        <dbReference type="Proteomes" id="UP000182958"/>
    </source>
</evidence>
<reference evidence="2" key="1">
    <citation type="submission" date="2016-11" db="EMBL/GenBank/DDBJ databases">
        <authorList>
            <person name="Varghese N."/>
            <person name="Submissions S."/>
        </authorList>
    </citation>
    <scope>NUCLEOTIDE SEQUENCE [LARGE SCALE GENOMIC DNA]</scope>
    <source>
        <strain evidence="2">C3</strain>
    </source>
</reference>
<dbReference type="RefSeq" id="WP_072305292.1">
    <property type="nucleotide sequence ID" value="NZ_FPJA01000004.1"/>
</dbReference>
<name>A0A1K1LZ00_SELRU</name>
<dbReference type="AlphaFoldDB" id="A0A1K1LZ00"/>
<keyword evidence="2" id="KW-1185">Reference proteome</keyword>